<name>A0A401NPN7_SCYTO</name>
<dbReference type="InterPro" id="IPR042795">
    <property type="entry name" value="Wdr73"/>
</dbReference>
<dbReference type="SUPFAM" id="SSF50978">
    <property type="entry name" value="WD40 repeat-like"/>
    <property type="match status" value="1"/>
</dbReference>
<dbReference type="AlphaFoldDB" id="A0A401NPN7"/>
<dbReference type="InterPro" id="IPR036322">
    <property type="entry name" value="WD40_repeat_dom_sf"/>
</dbReference>
<comment type="caution">
    <text evidence="1">The sequence shown here is derived from an EMBL/GenBank/DDBJ whole genome shotgun (WGS) entry which is preliminary data.</text>
</comment>
<dbReference type="GO" id="GO:0000922">
    <property type="term" value="C:spindle pole"/>
    <property type="evidence" value="ECO:0007669"/>
    <property type="project" value="TreeGrafter"/>
</dbReference>
<dbReference type="OMA" id="CKPRTLL"/>
<gene>
    <name evidence="1" type="ORF">scyTo_0014546</name>
</gene>
<proteinExistence type="predicted"/>
<dbReference type="PANTHER" id="PTHR46947:SF1">
    <property type="entry name" value="WD REPEAT-CONTAINING PROTEIN 73"/>
    <property type="match status" value="1"/>
</dbReference>
<protein>
    <recommendedName>
        <fullName evidence="3">WD repeat-containing protein 73</fullName>
    </recommendedName>
</protein>
<dbReference type="Proteomes" id="UP000288216">
    <property type="component" value="Unassembled WGS sequence"/>
</dbReference>
<dbReference type="InterPro" id="IPR015943">
    <property type="entry name" value="WD40/YVTN_repeat-like_dom_sf"/>
</dbReference>
<keyword evidence="2" id="KW-1185">Reference proteome</keyword>
<dbReference type="GO" id="GO:0005829">
    <property type="term" value="C:cytosol"/>
    <property type="evidence" value="ECO:0007669"/>
    <property type="project" value="TreeGrafter"/>
</dbReference>
<reference evidence="1 2" key="1">
    <citation type="journal article" date="2018" name="Nat. Ecol. Evol.">
        <title>Shark genomes provide insights into elasmobranch evolution and the origin of vertebrates.</title>
        <authorList>
            <person name="Hara Y"/>
            <person name="Yamaguchi K"/>
            <person name="Onimaru K"/>
            <person name="Kadota M"/>
            <person name="Koyanagi M"/>
            <person name="Keeley SD"/>
            <person name="Tatsumi K"/>
            <person name="Tanaka K"/>
            <person name="Motone F"/>
            <person name="Kageyama Y"/>
            <person name="Nozu R"/>
            <person name="Adachi N"/>
            <person name="Nishimura O"/>
            <person name="Nakagawa R"/>
            <person name="Tanegashima C"/>
            <person name="Kiyatake I"/>
            <person name="Matsumoto R"/>
            <person name="Murakumo K"/>
            <person name="Nishida K"/>
            <person name="Terakita A"/>
            <person name="Kuratani S"/>
            <person name="Sato K"/>
            <person name="Hyodo S Kuraku.S."/>
        </authorList>
    </citation>
    <scope>NUCLEOTIDE SEQUENCE [LARGE SCALE GENOMIC DNA]</scope>
</reference>
<dbReference type="EMBL" id="BFAA01007846">
    <property type="protein sequence ID" value="GCB62833.1"/>
    <property type="molecule type" value="Genomic_DNA"/>
</dbReference>
<dbReference type="PANTHER" id="PTHR46947">
    <property type="entry name" value="WD REPEAT-CONTAINING PROTEIN 73"/>
    <property type="match status" value="1"/>
</dbReference>
<evidence type="ECO:0000313" key="1">
    <source>
        <dbReference type="EMBL" id="GCB62833.1"/>
    </source>
</evidence>
<organism evidence="1 2">
    <name type="scientific">Scyliorhinus torazame</name>
    <name type="common">Cloudy catshark</name>
    <name type="synonym">Catulus torazame</name>
    <dbReference type="NCBI Taxonomy" id="75743"/>
    <lineage>
        <taxon>Eukaryota</taxon>
        <taxon>Metazoa</taxon>
        <taxon>Chordata</taxon>
        <taxon>Craniata</taxon>
        <taxon>Vertebrata</taxon>
        <taxon>Chondrichthyes</taxon>
        <taxon>Elasmobranchii</taxon>
        <taxon>Galeomorphii</taxon>
        <taxon>Galeoidea</taxon>
        <taxon>Carcharhiniformes</taxon>
        <taxon>Scyliorhinidae</taxon>
        <taxon>Scyliorhinus</taxon>
    </lineage>
</organism>
<sequence length="374" mass="41780">MAEDESEWDCWMVESLRLYKDLHVFELQESTRVIEWIQDRSICVAGCTMGKKNEILELSLPQKLYAKGNQGLCPERDFTVKHGSFSERPIYELKHVAGTSLLVSSGPPDTSLQVWRLATDESDAIILENMVQHQTAAGQWSKISVNCFPTPRVLHGSKVSDLTIQEIASQKVLFTTGADGCEPEPISDLEFLDHCTFSVCSRKGHLWLADSRQRPSLIGCSDVPVSREDGCHWTMGWAPGHSKVARLCSDGRVLLSDYRDLSKTLGLAELVIPTAVSNSDYLSLTWAPYLQDHLAVSGFNGTVHVYDTSSWLAGAGQAEPTFVHRGHSVIAPEAEEKIPLITRHAWHPWKRRVLLSTADDSSLHVWHWVDHNTA</sequence>
<dbReference type="STRING" id="75743.A0A401NPN7"/>
<dbReference type="GO" id="GO:0031122">
    <property type="term" value="P:cytoplasmic microtubule organization"/>
    <property type="evidence" value="ECO:0007669"/>
    <property type="project" value="TreeGrafter"/>
</dbReference>
<dbReference type="Gene3D" id="2.130.10.10">
    <property type="entry name" value="YVTN repeat-like/Quinoprotein amine dehydrogenase"/>
    <property type="match status" value="1"/>
</dbReference>
<evidence type="ECO:0008006" key="3">
    <source>
        <dbReference type="Google" id="ProtNLM"/>
    </source>
</evidence>
<evidence type="ECO:0000313" key="2">
    <source>
        <dbReference type="Proteomes" id="UP000288216"/>
    </source>
</evidence>
<dbReference type="OrthoDB" id="9822052at2759"/>
<accession>A0A401NPN7</accession>